<sequence>MKQLLSIFFLSIFFLFQYGKMIDYLECRIAAAIESTQDCGCDAKLQAAVADDESSTPFHQHHLKNYTEEFFNHTVKEEEAVVISSNTLYNSITAPQQLCGYIHELLQPPRC</sequence>
<dbReference type="EMBL" id="CP060007">
    <property type="protein sequence ID" value="QNA45178.1"/>
    <property type="molecule type" value="Genomic_DNA"/>
</dbReference>
<proteinExistence type="predicted"/>
<name>A0A7G5XI75_9BACT</name>
<keyword evidence="2" id="KW-1185">Reference proteome</keyword>
<dbReference type="KEGG" id="lacs:H4075_02970"/>
<organism evidence="1 2">
    <name type="scientific">Lacibacter sediminis</name>
    <dbReference type="NCBI Taxonomy" id="2760713"/>
    <lineage>
        <taxon>Bacteria</taxon>
        <taxon>Pseudomonadati</taxon>
        <taxon>Bacteroidota</taxon>
        <taxon>Chitinophagia</taxon>
        <taxon>Chitinophagales</taxon>
        <taxon>Chitinophagaceae</taxon>
        <taxon>Lacibacter</taxon>
    </lineage>
</organism>
<evidence type="ECO:0000313" key="1">
    <source>
        <dbReference type="EMBL" id="QNA45178.1"/>
    </source>
</evidence>
<dbReference type="AlphaFoldDB" id="A0A7G5XI75"/>
<gene>
    <name evidence="1" type="ORF">H4075_02970</name>
</gene>
<dbReference type="Proteomes" id="UP000515344">
    <property type="component" value="Chromosome"/>
</dbReference>
<reference evidence="2" key="1">
    <citation type="submission" date="2020-08" db="EMBL/GenBank/DDBJ databases">
        <title>Lacibacter sp. S13-6-6 genome sequencing.</title>
        <authorList>
            <person name="Jin L."/>
        </authorList>
    </citation>
    <scope>NUCLEOTIDE SEQUENCE [LARGE SCALE GENOMIC DNA]</scope>
    <source>
        <strain evidence="2">S13-6-6</strain>
    </source>
</reference>
<accession>A0A7G5XI75</accession>
<protein>
    <submittedName>
        <fullName evidence="1">Uncharacterized protein</fullName>
    </submittedName>
</protein>
<evidence type="ECO:0000313" key="2">
    <source>
        <dbReference type="Proteomes" id="UP000515344"/>
    </source>
</evidence>
<dbReference type="RefSeq" id="WP_182804008.1">
    <property type="nucleotide sequence ID" value="NZ_CP060007.1"/>
</dbReference>